<dbReference type="InterPro" id="IPR002347">
    <property type="entry name" value="SDR_fam"/>
</dbReference>
<evidence type="ECO:0000313" key="6">
    <source>
        <dbReference type="Proteomes" id="UP001178662"/>
    </source>
</evidence>
<dbReference type="AlphaFoldDB" id="A0AA95EXL0"/>
<keyword evidence="6" id="KW-1185">Reference proteome</keyword>
<dbReference type="InterPro" id="IPR050259">
    <property type="entry name" value="SDR"/>
</dbReference>
<sequence>MLLSNQVAIITGATRGIGRAVVDRFILEGATVVGVYSSNKDAADRLVADYAAKGIELRMYQGSITDAHFIATLMNDVYEAFGHIDVLVNNAGVTQDQLALMMTLEQWQHVFHTNYIGTSVCCETAIPYLLKSNRGKIVNVVSVSAVYGREAQSNYAASKGAIIGLTKLLARQYASHGLAINAIAPGMIETDMTDKVPSSDVDGFLMHTHHNRMGTSDETASTILYLASSLSEYVSGQVIKQDGGFLR</sequence>
<dbReference type="PANTHER" id="PTHR42879">
    <property type="entry name" value="3-OXOACYL-(ACYL-CARRIER-PROTEIN) REDUCTASE"/>
    <property type="match status" value="1"/>
</dbReference>
<dbReference type="FunFam" id="3.40.50.720:FF:000173">
    <property type="entry name" value="3-oxoacyl-[acyl-carrier protein] reductase"/>
    <property type="match status" value="1"/>
</dbReference>
<comment type="similarity">
    <text evidence="1 3">Belongs to the short-chain dehydrogenases/reductases (SDR) family.</text>
</comment>
<dbReference type="PANTHER" id="PTHR42879:SF2">
    <property type="entry name" value="3-OXOACYL-[ACYL-CARRIER-PROTEIN] REDUCTASE FABG"/>
    <property type="match status" value="1"/>
</dbReference>
<dbReference type="InterPro" id="IPR057326">
    <property type="entry name" value="KR_dom"/>
</dbReference>
<accession>A0AA95EXL0</accession>
<protein>
    <submittedName>
        <fullName evidence="5">SDR family NAD(P)-dependent oxidoreductase</fullName>
    </submittedName>
</protein>
<dbReference type="SMART" id="SM00822">
    <property type="entry name" value="PKS_KR"/>
    <property type="match status" value="1"/>
</dbReference>
<feature type="domain" description="Ketoreductase" evidence="4">
    <location>
        <begin position="6"/>
        <end position="186"/>
    </location>
</feature>
<dbReference type="GO" id="GO:0032787">
    <property type="term" value="P:monocarboxylic acid metabolic process"/>
    <property type="evidence" value="ECO:0007669"/>
    <property type="project" value="UniProtKB-ARBA"/>
</dbReference>
<dbReference type="InterPro" id="IPR036291">
    <property type="entry name" value="NAD(P)-bd_dom_sf"/>
</dbReference>
<dbReference type="PRINTS" id="PR00081">
    <property type="entry name" value="GDHRDH"/>
</dbReference>
<dbReference type="PRINTS" id="PR00080">
    <property type="entry name" value="SDRFAMILY"/>
</dbReference>
<dbReference type="Proteomes" id="UP001178662">
    <property type="component" value="Chromosome"/>
</dbReference>
<dbReference type="SUPFAM" id="SSF51735">
    <property type="entry name" value="NAD(P)-binding Rossmann-fold domains"/>
    <property type="match status" value="1"/>
</dbReference>
<name>A0AA95EXL0_9BACL</name>
<dbReference type="InterPro" id="IPR020904">
    <property type="entry name" value="Sc_DH/Rdtase_CS"/>
</dbReference>
<keyword evidence="2" id="KW-0560">Oxidoreductase</keyword>
<proteinExistence type="inferred from homology"/>
<dbReference type="EMBL" id="CP119317">
    <property type="protein sequence ID" value="WEK54694.1"/>
    <property type="molecule type" value="Genomic_DNA"/>
</dbReference>
<dbReference type="Gene3D" id="3.40.50.720">
    <property type="entry name" value="NAD(P)-binding Rossmann-like Domain"/>
    <property type="match status" value="1"/>
</dbReference>
<dbReference type="PROSITE" id="PS00061">
    <property type="entry name" value="ADH_SHORT"/>
    <property type="match status" value="1"/>
</dbReference>
<dbReference type="GO" id="GO:0016491">
    <property type="term" value="F:oxidoreductase activity"/>
    <property type="evidence" value="ECO:0007669"/>
    <property type="project" value="UniProtKB-KW"/>
</dbReference>
<reference evidence="5" key="1">
    <citation type="submission" date="2023-03" db="EMBL/GenBank/DDBJ databases">
        <title>Andean soil-derived lignocellulolytic bacterial consortium as a source of novel taxa and putative plastic-active enzymes.</title>
        <authorList>
            <person name="Diaz-Garcia L."/>
            <person name="Chuvochina M."/>
            <person name="Feuerriegel G."/>
            <person name="Bunk B."/>
            <person name="Sproer C."/>
            <person name="Streit W.R."/>
            <person name="Rodriguez L.M."/>
            <person name="Overmann J."/>
            <person name="Jimenez D.J."/>
        </authorList>
    </citation>
    <scope>NUCLEOTIDE SEQUENCE</scope>
    <source>
        <strain evidence="5">MAG 2441</strain>
    </source>
</reference>
<dbReference type="Pfam" id="PF00106">
    <property type="entry name" value="adh_short"/>
    <property type="match status" value="1"/>
</dbReference>
<gene>
    <name evidence="5" type="ORF">P0Y55_01040</name>
</gene>
<evidence type="ECO:0000259" key="4">
    <source>
        <dbReference type="SMART" id="SM00822"/>
    </source>
</evidence>
<evidence type="ECO:0000256" key="1">
    <source>
        <dbReference type="ARBA" id="ARBA00006484"/>
    </source>
</evidence>
<evidence type="ECO:0000256" key="2">
    <source>
        <dbReference type="ARBA" id="ARBA00023002"/>
    </source>
</evidence>
<evidence type="ECO:0000256" key="3">
    <source>
        <dbReference type="RuleBase" id="RU000363"/>
    </source>
</evidence>
<evidence type="ECO:0000313" key="5">
    <source>
        <dbReference type="EMBL" id="WEK54694.1"/>
    </source>
</evidence>
<organism evidence="5 6">
    <name type="scientific">Candidatus Cohnella colombiensis</name>
    <dbReference type="NCBI Taxonomy" id="3121368"/>
    <lineage>
        <taxon>Bacteria</taxon>
        <taxon>Bacillati</taxon>
        <taxon>Bacillota</taxon>
        <taxon>Bacilli</taxon>
        <taxon>Bacillales</taxon>
        <taxon>Paenibacillaceae</taxon>
        <taxon>Cohnella</taxon>
    </lineage>
</organism>